<evidence type="ECO:0000313" key="3">
    <source>
        <dbReference type="EMBL" id="MBO3099163.1"/>
    </source>
</evidence>
<accession>A0ABS3STW2</accession>
<name>A0ABS3STW2_9FLAO</name>
<dbReference type="RefSeq" id="WP_208234278.1">
    <property type="nucleotide sequence ID" value="NZ_JAGEVG010000014.1"/>
</dbReference>
<dbReference type="Proteomes" id="UP000681315">
    <property type="component" value="Unassembled WGS sequence"/>
</dbReference>
<feature type="transmembrane region" description="Helical" evidence="1">
    <location>
        <begin position="20"/>
        <end position="40"/>
    </location>
</feature>
<feature type="domain" description="DUF3592" evidence="2">
    <location>
        <begin position="68"/>
        <end position="129"/>
    </location>
</feature>
<comment type="caution">
    <text evidence="3">The sequence shown here is derived from an EMBL/GenBank/DDBJ whole genome shotgun (WGS) entry which is preliminary data.</text>
</comment>
<keyword evidence="1" id="KW-0472">Membrane</keyword>
<evidence type="ECO:0000259" key="2">
    <source>
        <dbReference type="Pfam" id="PF12158"/>
    </source>
</evidence>
<evidence type="ECO:0000256" key="1">
    <source>
        <dbReference type="SAM" id="Phobius"/>
    </source>
</evidence>
<keyword evidence="4" id="KW-1185">Reference proteome</keyword>
<evidence type="ECO:0000313" key="4">
    <source>
        <dbReference type="Proteomes" id="UP000681315"/>
    </source>
</evidence>
<dbReference type="Pfam" id="PF12158">
    <property type="entry name" value="DUF3592"/>
    <property type="match status" value="1"/>
</dbReference>
<proteinExistence type="predicted"/>
<sequence>MFKNDNMDASVILNFNIHTPALIVLVSTTPFLLFTIRNIMLSKASKHWTKINGMITTTEEFQLGAKFRLHYEYSLGDHTFTSRRIFYSNTTTYSKRLAEEFEQRYSKYQIVNVFYNPKNPKQSVLEPGRTDGAFLIIGVLGVLFLLSVLAIFFPNLYNALIDVLTRLFN</sequence>
<gene>
    <name evidence="3" type="ORF">J4051_12850</name>
</gene>
<feature type="transmembrane region" description="Helical" evidence="1">
    <location>
        <begin position="132"/>
        <end position="153"/>
    </location>
</feature>
<keyword evidence="1" id="KW-1133">Transmembrane helix</keyword>
<dbReference type="EMBL" id="JAGEVG010000014">
    <property type="protein sequence ID" value="MBO3099163.1"/>
    <property type="molecule type" value="Genomic_DNA"/>
</dbReference>
<reference evidence="3 4" key="1">
    <citation type="submission" date="2021-03" db="EMBL/GenBank/DDBJ databases">
        <title>Gelidibacter sp. nov., isolated from costal sediment.</title>
        <authorList>
            <person name="Lun K.-Y."/>
        </authorList>
    </citation>
    <scope>NUCLEOTIDE SEQUENCE [LARGE SCALE GENOMIC DNA]</scope>
    <source>
        <strain evidence="3 4">DF109</strain>
    </source>
</reference>
<organism evidence="3 4">
    <name type="scientific">Gelidibacter pelagius</name>
    <dbReference type="NCBI Taxonomy" id="2819985"/>
    <lineage>
        <taxon>Bacteria</taxon>
        <taxon>Pseudomonadati</taxon>
        <taxon>Bacteroidota</taxon>
        <taxon>Flavobacteriia</taxon>
        <taxon>Flavobacteriales</taxon>
        <taxon>Flavobacteriaceae</taxon>
        <taxon>Gelidibacter</taxon>
    </lineage>
</organism>
<keyword evidence="1" id="KW-0812">Transmembrane</keyword>
<protein>
    <submittedName>
        <fullName evidence="3">DUF3592 domain-containing protein</fullName>
    </submittedName>
</protein>
<dbReference type="InterPro" id="IPR021994">
    <property type="entry name" value="DUF3592"/>
</dbReference>